<dbReference type="InterPro" id="IPR036513">
    <property type="entry name" value="STAS_dom_sf"/>
</dbReference>
<dbReference type="Proteomes" id="UP001247805">
    <property type="component" value="Unassembled WGS sequence"/>
</dbReference>
<dbReference type="CDD" id="cd07043">
    <property type="entry name" value="STAS_anti-anti-sigma_factors"/>
    <property type="match status" value="1"/>
</dbReference>
<organism evidence="2 3">
    <name type="scientific">Paraglaciecola aquimarina</name>
    <dbReference type="NCBI Taxonomy" id="1235557"/>
    <lineage>
        <taxon>Bacteria</taxon>
        <taxon>Pseudomonadati</taxon>
        <taxon>Pseudomonadota</taxon>
        <taxon>Gammaproteobacteria</taxon>
        <taxon>Alteromonadales</taxon>
        <taxon>Alteromonadaceae</taxon>
        <taxon>Paraglaciecola</taxon>
    </lineage>
</organism>
<evidence type="ECO:0000259" key="1">
    <source>
        <dbReference type="PROSITE" id="PS50801"/>
    </source>
</evidence>
<dbReference type="SUPFAM" id="SSF52091">
    <property type="entry name" value="SpoIIaa-like"/>
    <property type="match status" value="1"/>
</dbReference>
<dbReference type="Pfam" id="PF01740">
    <property type="entry name" value="STAS"/>
    <property type="match status" value="1"/>
</dbReference>
<protein>
    <submittedName>
        <fullName evidence="2">STAS domain-containing protein</fullName>
    </submittedName>
</protein>
<dbReference type="InterPro" id="IPR002645">
    <property type="entry name" value="STAS_dom"/>
</dbReference>
<sequence>MKELMVVAQSEGHFLLQGDLNRDTVPNSRQPLQELIKFHQSTPSKSATLDMSGIVHADTTGLAWLLNLLKDCQQRNIELEIVGTPETLVNLAKISDVDALLSLQ</sequence>
<accession>A0ABU3SS49</accession>
<comment type="caution">
    <text evidence="2">The sequence shown here is derived from an EMBL/GenBank/DDBJ whole genome shotgun (WGS) entry which is preliminary data.</text>
</comment>
<evidence type="ECO:0000313" key="2">
    <source>
        <dbReference type="EMBL" id="MDU0352821.1"/>
    </source>
</evidence>
<reference evidence="2 3" key="1">
    <citation type="submission" date="2023-10" db="EMBL/GenBank/DDBJ databases">
        <title>Glaciecola aquimarina strain GGW-M5 nov., isolated from a coastal seawater.</title>
        <authorList>
            <person name="Bayburt H."/>
            <person name="Kim J.M."/>
            <person name="Choi B.J."/>
            <person name="Jeon C.O."/>
        </authorList>
    </citation>
    <scope>NUCLEOTIDE SEQUENCE [LARGE SCALE GENOMIC DNA]</scope>
    <source>
        <strain evidence="2 3">KCTC 32108</strain>
    </source>
</reference>
<dbReference type="Gene3D" id="3.30.750.24">
    <property type="entry name" value="STAS domain"/>
    <property type="match status" value="1"/>
</dbReference>
<proteinExistence type="predicted"/>
<evidence type="ECO:0000313" key="3">
    <source>
        <dbReference type="Proteomes" id="UP001247805"/>
    </source>
</evidence>
<dbReference type="RefSeq" id="WP_316024528.1">
    <property type="nucleotide sequence ID" value="NZ_JAWDIO010000002.1"/>
</dbReference>
<dbReference type="EMBL" id="JAWDIO010000002">
    <property type="protein sequence ID" value="MDU0352821.1"/>
    <property type="molecule type" value="Genomic_DNA"/>
</dbReference>
<feature type="domain" description="STAS" evidence="1">
    <location>
        <begin position="14"/>
        <end position="104"/>
    </location>
</feature>
<keyword evidence="3" id="KW-1185">Reference proteome</keyword>
<name>A0ABU3SS49_9ALTE</name>
<gene>
    <name evidence="2" type="ORF">RS130_01795</name>
</gene>
<dbReference type="PROSITE" id="PS50801">
    <property type="entry name" value="STAS"/>
    <property type="match status" value="1"/>
</dbReference>